<protein>
    <recommendedName>
        <fullName evidence="3">Transposase</fullName>
    </recommendedName>
</protein>
<evidence type="ECO:0000313" key="1">
    <source>
        <dbReference type="EMBL" id="MET3755166.1"/>
    </source>
</evidence>
<keyword evidence="2" id="KW-1185">Reference proteome</keyword>
<gene>
    <name evidence="1" type="ORF">ABID08_002534</name>
</gene>
<accession>A0ABV2MFC8</accession>
<reference evidence="1 2" key="1">
    <citation type="submission" date="2024-06" db="EMBL/GenBank/DDBJ databases">
        <title>Genomic Encyclopedia of Type Strains, Phase IV (KMG-IV): sequencing the most valuable type-strain genomes for metagenomic binning, comparative biology and taxonomic classification.</title>
        <authorList>
            <person name="Goeker M."/>
        </authorList>
    </citation>
    <scope>NUCLEOTIDE SEQUENCE [LARGE SCALE GENOMIC DNA]</scope>
    <source>
        <strain evidence="1 2">DSM 29288</strain>
    </source>
</reference>
<organism evidence="1 2">
    <name type="scientific">Rhizobium binae</name>
    <dbReference type="NCBI Taxonomy" id="1138190"/>
    <lineage>
        <taxon>Bacteria</taxon>
        <taxon>Pseudomonadati</taxon>
        <taxon>Pseudomonadota</taxon>
        <taxon>Alphaproteobacteria</taxon>
        <taxon>Hyphomicrobiales</taxon>
        <taxon>Rhizobiaceae</taxon>
        <taxon>Rhizobium/Agrobacterium group</taxon>
        <taxon>Rhizobium</taxon>
    </lineage>
</organism>
<evidence type="ECO:0008006" key="3">
    <source>
        <dbReference type="Google" id="ProtNLM"/>
    </source>
</evidence>
<evidence type="ECO:0000313" key="2">
    <source>
        <dbReference type="Proteomes" id="UP001549077"/>
    </source>
</evidence>
<name>A0ABV2MFC8_9HYPH</name>
<sequence length="49" mass="5610">MRGRCQAEGAVSYRGVFHTGNMDVTLDREFLRKGTVDKFPNRPVIRLKS</sequence>
<comment type="caution">
    <text evidence="1">The sequence shown here is derived from an EMBL/GenBank/DDBJ whole genome shotgun (WGS) entry which is preliminary data.</text>
</comment>
<proteinExistence type="predicted"/>
<dbReference type="EMBL" id="JBEPMY010000005">
    <property type="protein sequence ID" value="MET3755166.1"/>
    <property type="molecule type" value="Genomic_DNA"/>
</dbReference>
<dbReference type="Proteomes" id="UP001549077">
    <property type="component" value="Unassembled WGS sequence"/>
</dbReference>